<name>A0A0L6VCQ3_9BASI</name>
<reference evidence="2 3" key="1">
    <citation type="submission" date="2015-08" db="EMBL/GenBank/DDBJ databases">
        <title>Next Generation Sequencing and Analysis of the Genome of Puccinia sorghi L Schw, the Causal Agent of Maize Common Rust.</title>
        <authorList>
            <person name="Rochi L."/>
            <person name="Burguener G."/>
            <person name="Darino M."/>
            <person name="Turjanski A."/>
            <person name="Kreff E."/>
            <person name="Dieguez M.J."/>
            <person name="Sacco F."/>
        </authorList>
    </citation>
    <scope>NUCLEOTIDE SEQUENCE [LARGE SCALE GENOMIC DNA]</scope>
    <source>
        <strain evidence="2 3">RO10H11247</strain>
    </source>
</reference>
<accession>A0A0L6VCQ3</accession>
<keyword evidence="3" id="KW-1185">Reference proteome</keyword>
<dbReference type="Proteomes" id="UP000037035">
    <property type="component" value="Unassembled WGS sequence"/>
</dbReference>
<feature type="non-terminal residue" evidence="2">
    <location>
        <position position="153"/>
    </location>
</feature>
<gene>
    <name evidence="2" type="ORF">VP01_1904g2</name>
</gene>
<dbReference type="VEuPathDB" id="FungiDB:VP01_1904g2"/>
<organism evidence="2 3">
    <name type="scientific">Puccinia sorghi</name>
    <dbReference type="NCBI Taxonomy" id="27349"/>
    <lineage>
        <taxon>Eukaryota</taxon>
        <taxon>Fungi</taxon>
        <taxon>Dikarya</taxon>
        <taxon>Basidiomycota</taxon>
        <taxon>Pucciniomycotina</taxon>
        <taxon>Pucciniomycetes</taxon>
        <taxon>Pucciniales</taxon>
        <taxon>Pucciniaceae</taxon>
        <taxon>Puccinia</taxon>
    </lineage>
</organism>
<proteinExistence type="predicted"/>
<comment type="caution">
    <text evidence="2">The sequence shown here is derived from an EMBL/GenBank/DDBJ whole genome shotgun (WGS) entry which is preliminary data.</text>
</comment>
<dbReference type="AlphaFoldDB" id="A0A0L6VCQ3"/>
<dbReference type="EMBL" id="LAVV01006731">
    <property type="protein sequence ID" value="KNZ58566.1"/>
    <property type="molecule type" value="Genomic_DNA"/>
</dbReference>
<sequence length="153" mass="17311">MSKQAEARQKKRNREMIKKGGQKADLRNSTPLLRCLLPKLLYTQSPTRSVSPPMRAKWHLRPRSCGIMQQPGIGPTSSKIWRPASLTTSQKRAEVALRNIHQTGTVLSYTHDSNQHAHTAGWPNTPLMSLYQNGLKENIQHAVVMSNVQFDFI</sequence>
<evidence type="ECO:0000313" key="3">
    <source>
        <dbReference type="Proteomes" id="UP000037035"/>
    </source>
</evidence>
<protein>
    <submittedName>
        <fullName evidence="2">Uncharacterized protein</fullName>
    </submittedName>
</protein>
<feature type="region of interest" description="Disordered" evidence="1">
    <location>
        <begin position="1"/>
        <end position="25"/>
    </location>
</feature>
<evidence type="ECO:0000256" key="1">
    <source>
        <dbReference type="SAM" id="MobiDB-lite"/>
    </source>
</evidence>
<dbReference type="OrthoDB" id="5552562at2759"/>
<evidence type="ECO:0000313" key="2">
    <source>
        <dbReference type="EMBL" id="KNZ58566.1"/>
    </source>
</evidence>